<reference evidence="2" key="1">
    <citation type="journal article" date="2019" name="Int. J. Syst. Evol. Microbiol.">
        <title>The Global Catalogue of Microorganisms (GCM) 10K type strain sequencing project: providing services to taxonomists for standard genome sequencing and annotation.</title>
        <authorList>
            <consortium name="The Broad Institute Genomics Platform"/>
            <consortium name="The Broad Institute Genome Sequencing Center for Infectious Disease"/>
            <person name="Wu L."/>
            <person name="Ma J."/>
        </authorList>
    </citation>
    <scope>NUCLEOTIDE SEQUENCE [LARGE SCALE GENOMIC DNA]</scope>
    <source>
        <strain evidence="2">TISTR 2562</strain>
    </source>
</reference>
<dbReference type="SUPFAM" id="SSF56112">
    <property type="entry name" value="Protein kinase-like (PK-like)"/>
    <property type="match status" value="1"/>
</dbReference>
<organism evidence="1 2">
    <name type="scientific">Sulfitobacter aestuarii</name>
    <dbReference type="NCBI Taxonomy" id="2161676"/>
    <lineage>
        <taxon>Bacteria</taxon>
        <taxon>Pseudomonadati</taxon>
        <taxon>Pseudomonadota</taxon>
        <taxon>Alphaproteobacteria</taxon>
        <taxon>Rhodobacterales</taxon>
        <taxon>Roseobacteraceae</taxon>
        <taxon>Sulfitobacter</taxon>
    </lineage>
</organism>
<dbReference type="InterPro" id="IPR029044">
    <property type="entry name" value="Nucleotide-diphossugar_trans"/>
</dbReference>
<dbReference type="InterPro" id="IPR011009">
    <property type="entry name" value="Kinase-like_dom_sf"/>
</dbReference>
<proteinExistence type="predicted"/>
<dbReference type="Proteomes" id="UP001597474">
    <property type="component" value="Unassembled WGS sequence"/>
</dbReference>
<gene>
    <name evidence="1" type="ORF">ACFSUD_19025</name>
</gene>
<dbReference type="SUPFAM" id="SSF53448">
    <property type="entry name" value="Nucleotide-diphospho-sugar transferases"/>
    <property type="match status" value="1"/>
</dbReference>
<evidence type="ECO:0000313" key="2">
    <source>
        <dbReference type="Proteomes" id="UP001597474"/>
    </source>
</evidence>
<evidence type="ECO:0000313" key="1">
    <source>
        <dbReference type="EMBL" id="MFD2741658.1"/>
    </source>
</evidence>
<dbReference type="EMBL" id="JBHUMP010000038">
    <property type="protein sequence ID" value="MFD2741658.1"/>
    <property type="molecule type" value="Genomic_DNA"/>
</dbReference>
<evidence type="ECO:0008006" key="3">
    <source>
        <dbReference type="Google" id="ProtNLM"/>
    </source>
</evidence>
<keyword evidence="2" id="KW-1185">Reference proteome</keyword>
<sequence length="490" mass="55269">MLYRQYDEIRHLVDKVFISLPENFELHHADRQQIENLGIQIIYCESTLNIGEALAQCINTIGVYDCEFLVLYGDTIISGLESFPCDGVSVHASIGEYRWAELKRLFGLRAEEHLKGTLSGLFAFSSVPELLRSIIRAKGDFLEAIRLYDQVHEIAIVDTGQWYDFGHVQTYFQSTGLITTERGFNRLKITAREVVKGSENDRKIRAEAAWFSDIPARLTCFTPAFLGARDINGLSGYATANTYLSTLSHLAVFGDLQADTWVNIFNACSEFLRESRSARAVKSLGIAANEYFGQKTQERLETLARSEHGAQLLGCRRMNGKNLPDISEMLAVTDEIIRDLDHGPECLIHGDFCFSNIFYDFRSASIKVIDPRGELPDGRRSIYGLQSYDIAKLAHSVLGGYDLIIAGYVRGEIRGDTLTMDAPHHDNHRWQRLISAFDASEVAQIHNVRAINAMLMHLFLSMLPLHADRPDRQIAMLGTAYKSFDILTER</sequence>
<accession>A0ABW5U772</accession>
<protein>
    <recommendedName>
        <fullName evidence="3">Capsular biosynthesis protein</fullName>
    </recommendedName>
</protein>
<comment type="caution">
    <text evidence="1">The sequence shown here is derived from an EMBL/GenBank/DDBJ whole genome shotgun (WGS) entry which is preliminary data.</text>
</comment>
<name>A0ABW5U772_9RHOB</name>
<dbReference type="RefSeq" id="WP_386376085.1">
    <property type="nucleotide sequence ID" value="NZ_JBHUMP010000038.1"/>
</dbReference>